<evidence type="ECO:0000313" key="1">
    <source>
        <dbReference type="EMBL" id="MDR6406943.1"/>
    </source>
</evidence>
<keyword evidence="2" id="KW-1185">Reference proteome</keyword>
<accession>A0ABU1LJP1</accession>
<reference evidence="1 2" key="1">
    <citation type="submission" date="2023-07" db="EMBL/GenBank/DDBJ databases">
        <title>Sorghum-associated microbial communities from plants grown in Nebraska, USA.</title>
        <authorList>
            <person name="Schachtman D."/>
        </authorList>
    </citation>
    <scope>NUCLEOTIDE SEQUENCE [LARGE SCALE GENOMIC DNA]</scope>
    <source>
        <strain evidence="1 2">DS1316</strain>
    </source>
</reference>
<protein>
    <submittedName>
        <fullName evidence="1">Uncharacterized protein</fullName>
    </submittedName>
</protein>
<dbReference type="EMBL" id="JAVDRP010000001">
    <property type="protein sequence ID" value="MDR6406943.1"/>
    <property type="molecule type" value="Genomic_DNA"/>
</dbReference>
<name>A0ABU1LJP1_9BURK</name>
<proteinExistence type="predicted"/>
<evidence type="ECO:0000313" key="2">
    <source>
        <dbReference type="Proteomes" id="UP001264340"/>
    </source>
</evidence>
<dbReference type="RefSeq" id="WP_310117966.1">
    <property type="nucleotide sequence ID" value="NZ_JAVDQV010000001.1"/>
</dbReference>
<organism evidence="1 2">
    <name type="scientific">Paraburkholderia terricola</name>
    <dbReference type="NCBI Taxonomy" id="169427"/>
    <lineage>
        <taxon>Bacteria</taxon>
        <taxon>Pseudomonadati</taxon>
        <taxon>Pseudomonadota</taxon>
        <taxon>Betaproteobacteria</taxon>
        <taxon>Burkholderiales</taxon>
        <taxon>Burkholderiaceae</taxon>
        <taxon>Paraburkholderia</taxon>
    </lineage>
</organism>
<comment type="caution">
    <text evidence="1">The sequence shown here is derived from an EMBL/GenBank/DDBJ whole genome shotgun (WGS) entry which is preliminary data.</text>
</comment>
<dbReference type="Proteomes" id="UP001264340">
    <property type="component" value="Unassembled WGS sequence"/>
</dbReference>
<sequence>MNFNLNFLIAPHNKKCHAIERFYYRYPLPVVNNLEYFRFSSAKDIQSGGIKMMKSPLQVTKVFRAVLPCGKQFEEYVNEIGRPRFAISCAGDDPGESRTQPGEWLFSNDIECLMRAFLGWDERGMRMEFGMPAMHESERSASWYVVGLPEHFNRAAANLNSDLLGAMCKAMGADGARRAFLEGVFNDALAYDFVSLRASRYDSFIEEWKADDDKNARPDHYRAEKHVGIILNAGEIDVGSQPLQYWVYIGHTSGGLSAQQLRGAGLNYDVLLGQACVINGLGEVEQIGQIRIPRLVH</sequence>
<gene>
    <name evidence="1" type="ORF">J2804_000331</name>
</gene>